<evidence type="ECO:0000256" key="1">
    <source>
        <dbReference type="SAM" id="MobiDB-lite"/>
    </source>
</evidence>
<proteinExistence type="predicted"/>
<accession>A0A1L7WY77</accession>
<dbReference type="Proteomes" id="UP000184330">
    <property type="component" value="Unassembled WGS sequence"/>
</dbReference>
<gene>
    <name evidence="2" type="ORF">PAC_07597</name>
</gene>
<name>A0A1L7WY77_9HELO</name>
<dbReference type="EMBL" id="FJOG01000010">
    <property type="protein sequence ID" value="CZR57708.1"/>
    <property type="molecule type" value="Genomic_DNA"/>
</dbReference>
<protein>
    <submittedName>
        <fullName evidence="2">Uncharacterized protein</fullName>
    </submittedName>
</protein>
<organism evidence="2 3">
    <name type="scientific">Phialocephala subalpina</name>
    <dbReference type="NCBI Taxonomy" id="576137"/>
    <lineage>
        <taxon>Eukaryota</taxon>
        <taxon>Fungi</taxon>
        <taxon>Dikarya</taxon>
        <taxon>Ascomycota</taxon>
        <taxon>Pezizomycotina</taxon>
        <taxon>Leotiomycetes</taxon>
        <taxon>Helotiales</taxon>
        <taxon>Mollisiaceae</taxon>
        <taxon>Phialocephala</taxon>
        <taxon>Phialocephala fortinii species complex</taxon>
    </lineage>
</organism>
<evidence type="ECO:0000313" key="2">
    <source>
        <dbReference type="EMBL" id="CZR57708.1"/>
    </source>
</evidence>
<keyword evidence="3" id="KW-1185">Reference proteome</keyword>
<sequence length="190" mass="21674">MSYLQPRRSMPLNSRTHKAKPKGKQPPTSNPEPTKPGPAYSSQPTDDEEACPLVTTFINNQSHWVHPVPFLRPEELKGLITLNEQIISIEWGVFSSYLSNCDYKAAIERIAAEAAVMMKQTEVRICGNLRKASWDGKQVVLYERHVTIWFPNLGTRGRTAHVYVGPNYLGMEWKELRIWRREGKPAVVLC</sequence>
<reference evidence="2 3" key="1">
    <citation type="submission" date="2016-03" db="EMBL/GenBank/DDBJ databases">
        <authorList>
            <person name="Ploux O."/>
        </authorList>
    </citation>
    <scope>NUCLEOTIDE SEQUENCE [LARGE SCALE GENOMIC DNA]</scope>
    <source>
        <strain evidence="2 3">UAMH 11012</strain>
    </source>
</reference>
<dbReference type="OrthoDB" id="10383216at2759"/>
<dbReference type="AlphaFoldDB" id="A0A1L7WY77"/>
<evidence type="ECO:0000313" key="3">
    <source>
        <dbReference type="Proteomes" id="UP000184330"/>
    </source>
</evidence>
<feature type="region of interest" description="Disordered" evidence="1">
    <location>
        <begin position="1"/>
        <end position="47"/>
    </location>
</feature>